<feature type="domain" description="Thioredoxin" evidence="20">
    <location>
        <begin position="381"/>
        <end position="497"/>
    </location>
</feature>
<dbReference type="PROSITE" id="PS00194">
    <property type="entry name" value="THIOREDOXIN_1"/>
    <property type="match status" value="2"/>
</dbReference>
<feature type="compositionally biased region" description="Basic and acidic residues" evidence="17">
    <location>
        <begin position="1"/>
        <end position="10"/>
    </location>
</feature>
<dbReference type="GO" id="GO:0005788">
    <property type="term" value="C:endoplasmic reticulum lumen"/>
    <property type="evidence" value="ECO:0007669"/>
    <property type="project" value="UniProtKB-SubCell"/>
</dbReference>
<dbReference type="PROSITE" id="PS51195">
    <property type="entry name" value="Q_MOTIF"/>
    <property type="match status" value="1"/>
</dbReference>
<evidence type="ECO:0000256" key="13">
    <source>
        <dbReference type="ARBA" id="ARBA00023284"/>
    </source>
</evidence>
<keyword evidence="8 15" id="KW-0347">Helicase</keyword>
<dbReference type="InterPro" id="IPR011545">
    <property type="entry name" value="DEAD/DEAH_box_helicase_dom"/>
</dbReference>
<evidence type="ECO:0000256" key="3">
    <source>
        <dbReference type="ARBA" id="ARBA00006347"/>
    </source>
</evidence>
<dbReference type="GO" id="GO:0034976">
    <property type="term" value="P:response to endoplasmic reticulum stress"/>
    <property type="evidence" value="ECO:0007669"/>
    <property type="project" value="TreeGrafter"/>
</dbReference>
<dbReference type="CDD" id="cd02983">
    <property type="entry name" value="P5_C"/>
    <property type="match status" value="1"/>
</dbReference>
<dbReference type="NCBIfam" id="TIGR01126">
    <property type="entry name" value="pdi_dom"/>
    <property type="match status" value="1"/>
</dbReference>
<evidence type="ECO:0000259" key="18">
    <source>
        <dbReference type="PROSITE" id="PS51192"/>
    </source>
</evidence>
<evidence type="ECO:0000256" key="1">
    <source>
        <dbReference type="ARBA" id="ARBA00001182"/>
    </source>
</evidence>
<keyword evidence="12" id="KW-0413">Isomerase</keyword>
<evidence type="ECO:0000259" key="19">
    <source>
        <dbReference type="PROSITE" id="PS51195"/>
    </source>
</evidence>
<dbReference type="PANTHER" id="PTHR45815">
    <property type="entry name" value="PROTEIN DISULFIDE-ISOMERASE A6"/>
    <property type="match status" value="1"/>
</dbReference>
<evidence type="ECO:0008006" key="23">
    <source>
        <dbReference type="Google" id="ProtNLM"/>
    </source>
</evidence>
<evidence type="ECO:0000256" key="11">
    <source>
        <dbReference type="ARBA" id="ARBA00023157"/>
    </source>
</evidence>
<evidence type="ECO:0000256" key="17">
    <source>
        <dbReference type="SAM" id="MobiDB-lite"/>
    </source>
</evidence>
<dbReference type="PROSITE" id="PS51352">
    <property type="entry name" value="THIOREDOXIN_2"/>
    <property type="match status" value="2"/>
</dbReference>
<dbReference type="Gene3D" id="3.40.50.300">
    <property type="entry name" value="P-loop containing nucleotide triphosphate hydrolases"/>
    <property type="match status" value="1"/>
</dbReference>
<dbReference type="SUPFAM" id="SSF52540">
    <property type="entry name" value="P-loop containing nucleoside triphosphate hydrolases"/>
    <property type="match status" value="1"/>
</dbReference>
<comment type="similarity">
    <text evidence="15">Belongs to the DEAD box helicase family.</text>
</comment>
<keyword evidence="9" id="KW-0256">Endoplasmic reticulum</keyword>
<dbReference type="Proteomes" id="UP001291623">
    <property type="component" value="Unassembled WGS sequence"/>
</dbReference>
<dbReference type="InterPro" id="IPR014014">
    <property type="entry name" value="RNA_helicase_DEAD_Q_motif"/>
</dbReference>
<evidence type="ECO:0000313" key="21">
    <source>
        <dbReference type="EMBL" id="KAK4337241.1"/>
    </source>
</evidence>
<dbReference type="SMART" id="SM00487">
    <property type="entry name" value="DEXDc"/>
    <property type="match status" value="1"/>
</dbReference>
<evidence type="ECO:0000256" key="14">
    <source>
        <dbReference type="PROSITE-ProRule" id="PRU00552"/>
    </source>
</evidence>
<keyword evidence="22" id="KW-1185">Reference proteome</keyword>
<dbReference type="CDD" id="cd03001">
    <property type="entry name" value="PDI_a_P5"/>
    <property type="match status" value="2"/>
</dbReference>
<evidence type="ECO:0000256" key="8">
    <source>
        <dbReference type="ARBA" id="ARBA00022806"/>
    </source>
</evidence>
<dbReference type="GO" id="GO:0015035">
    <property type="term" value="F:protein-disulfide reductase activity"/>
    <property type="evidence" value="ECO:0007669"/>
    <property type="project" value="TreeGrafter"/>
</dbReference>
<sequence length="785" mass="88288">MYKNKPDQKDYSCVAPPDDINRSQKRVDVNEISNKFSFQHGRQSKFSKRTLKDDDDYFNDDDGEEIVQQKSNDEEEEDDIDPLDAYMLGLEEAEKKSDSSKKKVVADVAVLNKKDIKTIKGTRYDIDQEDNEESYYKYMEENPNAGTLAPLSDDEDQIIDYDVDGNPIYKKVKYVDPLPPIDHSAINYQPFSKNFYEEHEEIMKISNNQAKDLRSKLGIKVLGAKPPKPISSFAHFSFDEQLMKIIRKCEFTQPTPIQAQGIPVALSGRDLIGIAKTGSGKTAAFIWPMLVHIMDQPDLKVNDGPIGLILAPTRELCQQIYTETKKFAKAYNIRAVCAYGGGSKWEQQKDLELGAEIVVATPGRLIDLVKCKATNLNRVTMLVLDEADKMFAMGFEAQVRSICDHCRPDKQNSNEIWIVEFYAPWCGHCKQLVPEYSKAATALKGILKVGAINLDEHKSFGQQYGIKGFPTIKIFGVSKTKPTDYNGQRTASSIVEAGLQEAKKLVNQRLTGKSQSGGSSGGSDVVELTDSNFDKQVLNSKDIWLVEFYAPWCGHCQRLKPIWENVATELKGKVKVGALDATVHQIQANKYQIKGFPTIKVFINGQFEEYNGGREKDDFVRFALDKLDENAPVPEVKQLLNKEDFSKSCDSSQLCIISVLPHILDCDAKCRNDYLSVLKQVAEKFKKNQWAYFWAEAMQHLALEEAVGLGGFGYPAMAAVNVRKMKYSWLKGSFSLDGINDFLRDLSYGRGSSVPVKGAKIPEIQKVEPWDGKDGVPYVDPYDEL</sequence>
<feature type="short sequence motif" description="Q motif" evidence="14">
    <location>
        <begin position="231"/>
        <end position="259"/>
    </location>
</feature>
<evidence type="ECO:0000256" key="9">
    <source>
        <dbReference type="ARBA" id="ARBA00022824"/>
    </source>
</evidence>
<organism evidence="21 22">
    <name type="scientific">Anisodus tanguticus</name>
    <dbReference type="NCBI Taxonomy" id="243964"/>
    <lineage>
        <taxon>Eukaryota</taxon>
        <taxon>Viridiplantae</taxon>
        <taxon>Streptophyta</taxon>
        <taxon>Embryophyta</taxon>
        <taxon>Tracheophyta</taxon>
        <taxon>Spermatophyta</taxon>
        <taxon>Magnoliopsida</taxon>
        <taxon>eudicotyledons</taxon>
        <taxon>Gunneridae</taxon>
        <taxon>Pentapetalae</taxon>
        <taxon>asterids</taxon>
        <taxon>lamiids</taxon>
        <taxon>Solanales</taxon>
        <taxon>Solanaceae</taxon>
        <taxon>Solanoideae</taxon>
        <taxon>Hyoscyameae</taxon>
        <taxon>Anisodus</taxon>
    </lineage>
</organism>
<dbReference type="GO" id="GO:0005524">
    <property type="term" value="F:ATP binding"/>
    <property type="evidence" value="ECO:0007669"/>
    <property type="project" value="UniProtKB-KW"/>
</dbReference>
<evidence type="ECO:0000256" key="6">
    <source>
        <dbReference type="ARBA" id="ARBA00022741"/>
    </source>
</evidence>
<evidence type="ECO:0000256" key="7">
    <source>
        <dbReference type="ARBA" id="ARBA00022801"/>
    </source>
</evidence>
<comment type="subcellular location">
    <subcellularLocation>
        <location evidence="2">Endoplasmic reticulum lumen</location>
    </subcellularLocation>
</comment>
<dbReference type="AlphaFoldDB" id="A0AAE1URH9"/>
<comment type="caution">
    <text evidence="21">The sequence shown here is derived from an EMBL/GenBank/DDBJ whole genome shotgun (WGS) entry which is preliminary data.</text>
</comment>
<feature type="region of interest" description="Disordered" evidence="17">
    <location>
        <begin position="1"/>
        <end position="24"/>
    </location>
</feature>
<keyword evidence="6 15" id="KW-0547">Nucleotide-binding</keyword>
<keyword evidence="7 15" id="KW-0378">Hydrolase</keyword>
<dbReference type="SUPFAM" id="SSF52833">
    <property type="entry name" value="Thioredoxin-like"/>
    <property type="match status" value="3"/>
</dbReference>
<protein>
    <recommendedName>
        <fullName evidence="23">RNA helicase</fullName>
    </recommendedName>
</protein>
<keyword evidence="10 15" id="KW-0067">ATP-binding</keyword>
<evidence type="ECO:0000259" key="20">
    <source>
        <dbReference type="PROSITE" id="PS51352"/>
    </source>
</evidence>
<feature type="region of interest" description="Disordered" evidence="17">
    <location>
        <begin position="49"/>
        <end position="81"/>
    </location>
</feature>
<feature type="compositionally biased region" description="Acidic residues" evidence="17">
    <location>
        <begin position="53"/>
        <end position="65"/>
    </location>
</feature>
<dbReference type="InterPro" id="IPR000629">
    <property type="entry name" value="RNA-helicase_DEAD-box_CS"/>
</dbReference>
<evidence type="ECO:0000256" key="15">
    <source>
        <dbReference type="RuleBase" id="RU000492"/>
    </source>
</evidence>
<keyword evidence="4" id="KW-0732">Signal</keyword>
<dbReference type="InterPro" id="IPR017937">
    <property type="entry name" value="Thioredoxin_CS"/>
</dbReference>
<feature type="domain" description="Helicase ATP-binding" evidence="18">
    <location>
        <begin position="262"/>
        <end position="460"/>
    </location>
</feature>
<dbReference type="GO" id="GO:0003724">
    <property type="term" value="F:RNA helicase activity"/>
    <property type="evidence" value="ECO:0007669"/>
    <property type="project" value="InterPro"/>
</dbReference>
<dbReference type="InterPro" id="IPR005788">
    <property type="entry name" value="PDI_thioredoxin-like_dom"/>
</dbReference>
<dbReference type="GO" id="GO:0003676">
    <property type="term" value="F:nucleic acid binding"/>
    <property type="evidence" value="ECO:0007669"/>
    <property type="project" value="InterPro"/>
</dbReference>
<dbReference type="PANTHER" id="PTHR45815:SF3">
    <property type="entry name" value="PROTEIN DISULFIDE-ISOMERASE A6"/>
    <property type="match status" value="1"/>
</dbReference>
<dbReference type="InterPro" id="IPR014001">
    <property type="entry name" value="Helicase_ATP-bd"/>
</dbReference>
<evidence type="ECO:0000256" key="2">
    <source>
        <dbReference type="ARBA" id="ARBA00004319"/>
    </source>
</evidence>
<dbReference type="InterPro" id="IPR027417">
    <property type="entry name" value="P-loop_NTPase"/>
</dbReference>
<accession>A0AAE1URH9</accession>
<proteinExistence type="inferred from homology"/>
<gene>
    <name evidence="21" type="ORF">RND71_043546</name>
</gene>
<dbReference type="Pfam" id="PF24541">
    <property type="entry name" value="Thioredox_PDIA6_C"/>
    <property type="match status" value="1"/>
</dbReference>
<evidence type="ECO:0000256" key="10">
    <source>
        <dbReference type="ARBA" id="ARBA00022840"/>
    </source>
</evidence>
<dbReference type="InterPro" id="IPR013766">
    <property type="entry name" value="Thioredoxin_domain"/>
</dbReference>
<comment type="catalytic activity">
    <reaction evidence="1">
        <text>Catalyzes the rearrangement of -S-S- bonds in proteins.</text>
        <dbReference type="EC" id="5.3.4.1"/>
    </reaction>
</comment>
<dbReference type="Pfam" id="PF00270">
    <property type="entry name" value="DEAD"/>
    <property type="match status" value="1"/>
</dbReference>
<keyword evidence="13" id="KW-0676">Redox-active center</keyword>
<dbReference type="FunFam" id="3.40.50.300:FF:000079">
    <property type="entry name" value="probable ATP-dependent RNA helicase DDX17"/>
    <property type="match status" value="1"/>
</dbReference>
<dbReference type="Pfam" id="PF00085">
    <property type="entry name" value="Thioredoxin"/>
    <property type="match status" value="2"/>
</dbReference>
<feature type="domain" description="DEAD-box RNA helicase Q" evidence="19">
    <location>
        <begin position="231"/>
        <end position="259"/>
    </location>
</feature>
<dbReference type="PRINTS" id="PR00421">
    <property type="entry name" value="THIOREDOXIN"/>
</dbReference>
<keyword evidence="5" id="KW-0677">Repeat</keyword>
<reference evidence="21" key="1">
    <citation type="submission" date="2023-12" db="EMBL/GenBank/DDBJ databases">
        <title>Genome assembly of Anisodus tanguticus.</title>
        <authorList>
            <person name="Wang Y.-J."/>
        </authorList>
    </citation>
    <scope>NUCLEOTIDE SEQUENCE</scope>
    <source>
        <strain evidence="21">KB-2021</strain>
        <tissue evidence="21">Leaf</tissue>
    </source>
</reference>
<dbReference type="EMBL" id="JAVYJV010000045">
    <property type="protein sequence ID" value="KAK4337241.1"/>
    <property type="molecule type" value="Genomic_DNA"/>
</dbReference>
<evidence type="ECO:0000256" key="16">
    <source>
        <dbReference type="RuleBase" id="RU004208"/>
    </source>
</evidence>
<dbReference type="GO" id="GO:0003756">
    <property type="term" value="F:protein disulfide isomerase activity"/>
    <property type="evidence" value="ECO:0007669"/>
    <property type="project" value="UniProtKB-EC"/>
</dbReference>
<comment type="similarity">
    <text evidence="3 16">Belongs to the protein disulfide isomerase family.</text>
</comment>
<name>A0AAE1URH9_9SOLA</name>
<dbReference type="InterPro" id="IPR036249">
    <property type="entry name" value="Thioredoxin-like_sf"/>
</dbReference>
<dbReference type="PROSITE" id="PS00039">
    <property type="entry name" value="DEAD_ATP_HELICASE"/>
    <property type="match status" value="1"/>
</dbReference>
<evidence type="ECO:0000256" key="5">
    <source>
        <dbReference type="ARBA" id="ARBA00022737"/>
    </source>
</evidence>
<keyword evidence="11" id="KW-1015">Disulfide bond</keyword>
<dbReference type="Gene3D" id="3.40.30.10">
    <property type="entry name" value="Glutaredoxin"/>
    <property type="match status" value="2"/>
</dbReference>
<evidence type="ECO:0000256" key="12">
    <source>
        <dbReference type="ARBA" id="ARBA00023235"/>
    </source>
</evidence>
<dbReference type="GO" id="GO:0016787">
    <property type="term" value="F:hydrolase activity"/>
    <property type="evidence" value="ECO:0007669"/>
    <property type="project" value="UniProtKB-KW"/>
</dbReference>
<evidence type="ECO:0000256" key="4">
    <source>
        <dbReference type="ARBA" id="ARBA00022729"/>
    </source>
</evidence>
<evidence type="ECO:0000313" key="22">
    <source>
        <dbReference type="Proteomes" id="UP001291623"/>
    </source>
</evidence>
<dbReference type="PROSITE" id="PS51192">
    <property type="entry name" value="HELICASE_ATP_BIND_1"/>
    <property type="match status" value="1"/>
</dbReference>
<feature type="domain" description="Thioredoxin" evidence="20">
    <location>
        <begin position="499"/>
        <end position="629"/>
    </location>
</feature>
<dbReference type="InterPro" id="IPR057305">
    <property type="entry name" value="Thioredox_PDIA6_C"/>
</dbReference>